<evidence type="ECO:0000313" key="3">
    <source>
        <dbReference type="EMBL" id="CAF4308803.1"/>
    </source>
</evidence>
<protein>
    <submittedName>
        <fullName evidence="3">Uncharacterized protein</fullName>
    </submittedName>
</protein>
<comment type="caution">
    <text evidence="3">The sequence shown here is derived from an EMBL/GenBank/DDBJ whole genome shotgun (WGS) entry which is preliminary data.</text>
</comment>
<dbReference type="Proteomes" id="UP000663868">
    <property type="component" value="Unassembled WGS sequence"/>
</dbReference>
<dbReference type="Proteomes" id="UP000663844">
    <property type="component" value="Unassembled WGS sequence"/>
</dbReference>
<dbReference type="AlphaFoldDB" id="A0A820IH71"/>
<dbReference type="EMBL" id="CAJOBB010001176">
    <property type="protein sequence ID" value="CAF3820443.1"/>
    <property type="molecule type" value="Genomic_DNA"/>
</dbReference>
<evidence type="ECO:0000313" key="4">
    <source>
        <dbReference type="Proteomes" id="UP000663881"/>
    </source>
</evidence>
<accession>A0A820IH71</accession>
<organism evidence="3 4">
    <name type="scientific">Adineta steineri</name>
    <dbReference type="NCBI Taxonomy" id="433720"/>
    <lineage>
        <taxon>Eukaryota</taxon>
        <taxon>Metazoa</taxon>
        <taxon>Spiralia</taxon>
        <taxon>Gnathifera</taxon>
        <taxon>Rotifera</taxon>
        <taxon>Eurotatoria</taxon>
        <taxon>Bdelloidea</taxon>
        <taxon>Adinetida</taxon>
        <taxon>Adinetidae</taxon>
        <taxon>Adineta</taxon>
    </lineage>
</organism>
<dbReference type="Proteomes" id="UP000663881">
    <property type="component" value="Unassembled WGS sequence"/>
</dbReference>
<evidence type="ECO:0000313" key="1">
    <source>
        <dbReference type="EMBL" id="CAF3820443.1"/>
    </source>
</evidence>
<sequence length="72" mass="8615">MDVSQIIELTRNGYNVKRSWFKVKSAEEYIERYKQLQRQEKFISNLILLATAEETYTTLTELYEQSYLVSNV</sequence>
<evidence type="ECO:0000313" key="2">
    <source>
        <dbReference type="EMBL" id="CAF4181717.1"/>
    </source>
</evidence>
<reference evidence="3" key="1">
    <citation type="submission" date="2021-02" db="EMBL/GenBank/DDBJ databases">
        <authorList>
            <person name="Nowell W R."/>
        </authorList>
    </citation>
    <scope>NUCLEOTIDE SEQUENCE</scope>
</reference>
<dbReference type="EMBL" id="CAJOAY010017223">
    <property type="protein sequence ID" value="CAF4308803.1"/>
    <property type="molecule type" value="Genomic_DNA"/>
</dbReference>
<dbReference type="EMBL" id="CAJOAZ010008295">
    <property type="protein sequence ID" value="CAF4181717.1"/>
    <property type="molecule type" value="Genomic_DNA"/>
</dbReference>
<proteinExistence type="predicted"/>
<name>A0A820IH71_9BILA</name>
<gene>
    <name evidence="1" type="ORF">KXQ929_LOCUS18204</name>
    <name evidence="3" type="ORF">OKA104_LOCUS46608</name>
    <name evidence="2" type="ORF">OXD698_LOCUS39770</name>
</gene>